<keyword evidence="4" id="KW-1185">Reference proteome</keyword>
<dbReference type="Gene3D" id="3.40.50.2000">
    <property type="entry name" value="Glycogen Phosphorylase B"/>
    <property type="match status" value="3"/>
</dbReference>
<evidence type="ECO:0000259" key="2">
    <source>
        <dbReference type="Pfam" id="PF00534"/>
    </source>
</evidence>
<evidence type="ECO:0000313" key="3">
    <source>
        <dbReference type="EMBL" id="MBB3899074.1"/>
    </source>
</evidence>
<sequence length="943" mass="100991">MRVLLDMQGAQGASRSSGVGRYLRGLAHGMARARGGRELHLLVNARLRESAARLVEEFTPILGREALHLFTPPEGCAAGGDPQSPRRRLAELLRAEAVHDATPDLLLVGSVFEGWRDEAVTTWPASLQRPRTAAVLYDLIPLSLRPMYLDGLWREAGLLPWYHRALDEVAQAETLLCLSEATREEALRHLRKPHERLAVLGGGVEPHFVPPEVTDPGLPARYGLPPDYLLFLGAGDPRKNEGVLLDALALLPPALRARHPLAIGHVNPPHLRAMAEARGLTPREVITLPFVAEADLPGLYAQCALLVFPSLAEGLGLPLMEAMACGAPVISSSLSAMPEVMGRADALFDPNDAPALARMIEALLRDPDRLAEMRAYGLRRAREFSWDAAAARAWPALDAMGAERGYWRPLPRPRLALVAPLPPAPTGIADYTAELAPALAPHYAVTLVSDTPPEGALRGRFPWMPETEFLAEGARFDRILYQLGNNALHASTLRRLLPRHPGMVTLHDPVLTDLRNWMMTDRAEREAALARRVEEEGYPAALAGKPGAGSAGVLAQALGVLVHSAHARRRLQDEYGMEATQHVRVLPHLRAGSGLPARARARRAAGLGRGALVVAAFGLVTIRKEPIELVKAFARIAAQFPEARLVFVGGAQDALDRRISDLARRLSLASRVRVTGRLPLPEYRHWLAAADLAVQLRADSTGETSGAVKDALMAGLPVVVNAHGAMAELPEGACRIIPNSFTETELAEAIGRLLASGEARKALGQAGRAWAQAALAPEDVGRRHRQQIEEAYLFGPGAGGHDVARWAAELPLSAEDAAAGGVAMARAWPGARRPRLWLDIAAPGFEPGLPALLREGAGRFRPEPCRLAAGGFVTAHGWAWEKLSLPGLPPPEGPAVLTPADALLTAAPAGREAAIIAGCRLLAPPPAGAGEAQRAAVLDQLTD</sequence>
<dbReference type="InterPro" id="IPR001296">
    <property type="entry name" value="Glyco_trans_1"/>
</dbReference>
<dbReference type="AlphaFoldDB" id="A0A840AFV7"/>
<dbReference type="Pfam" id="PF00534">
    <property type="entry name" value="Glycos_transf_1"/>
    <property type="match status" value="1"/>
</dbReference>
<dbReference type="RefSeq" id="WP_184384516.1">
    <property type="nucleotide sequence ID" value="NZ_JACIDJ010000004.1"/>
</dbReference>
<accession>A0A840AFV7</accession>
<name>A0A840AFV7_9PROT</name>
<organism evidence="3 4">
    <name type="scientific">Roseococcus suduntuyensis</name>
    <dbReference type="NCBI Taxonomy" id="455361"/>
    <lineage>
        <taxon>Bacteria</taxon>
        <taxon>Pseudomonadati</taxon>
        <taxon>Pseudomonadota</taxon>
        <taxon>Alphaproteobacteria</taxon>
        <taxon>Acetobacterales</taxon>
        <taxon>Roseomonadaceae</taxon>
        <taxon>Roseococcus</taxon>
    </lineage>
</organism>
<feature type="domain" description="Glycosyl transferase family 1" evidence="2">
    <location>
        <begin position="613"/>
        <end position="770"/>
    </location>
</feature>
<dbReference type="PANTHER" id="PTHR46401:SF2">
    <property type="entry name" value="GLYCOSYLTRANSFERASE WBBK-RELATED"/>
    <property type="match status" value="1"/>
</dbReference>
<dbReference type="CDD" id="cd03801">
    <property type="entry name" value="GT4_PimA-like"/>
    <property type="match status" value="1"/>
</dbReference>
<keyword evidence="1 3" id="KW-0808">Transferase</keyword>
<evidence type="ECO:0000313" key="4">
    <source>
        <dbReference type="Proteomes" id="UP000553193"/>
    </source>
</evidence>
<evidence type="ECO:0000256" key="1">
    <source>
        <dbReference type="ARBA" id="ARBA00022679"/>
    </source>
</evidence>
<protein>
    <submittedName>
        <fullName evidence="3">Glycosyltransferase involved in cell wall biosynthesis</fullName>
    </submittedName>
</protein>
<dbReference type="Proteomes" id="UP000553193">
    <property type="component" value="Unassembled WGS sequence"/>
</dbReference>
<dbReference type="EMBL" id="JACIDJ010000004">
    <property type="protein sequence ID" value="MBB3899074.1"/>
    <property type="molecule type" value="Genomic_DNA"/>
</dbReference>
<comment type="caution">
    <text evidence="3">The sequence shown here is derived from an EMBL/GenBank/DDBJ whole genome shotgun (WGS) entry which is preliminary data.</text>
</comment>
<gene>
    <name evidence="3" type="ORF">GGQ83_002522</name>
</gene>
<dbReference type="GO" id="GO:0009103">
    <property type="term" value="P:lipopolysaccharide biosynthetic process"/>
    <property type="evidence" value="ECO:0007669"/>
    <property type="project" value="TreeGrafter"/>
</dbReference>
<dbReference type="Pfam" id="PF13692">
    <property type="entry name" value="Glyco_trans_1_4"/>
    <property type="match status" value="1"/>
</dbReference>
<dbReference type="CDD" id="cd03809">
    <property type="entry name" value="GT4_MtfB-like"/>
    <property type="match status" value="1"/>
</dbReference>
<dbReference type="GO" id="GO:0016757">
    <property type="term" value="F:glycosyltransferase activity"/>
    <property type="evidence" value="ECO:0007669"/>
    <property type="project" value="InterPro"/>
</dbReference>
<dbReference type="PANTHER" id="PTHR46401">
    <property type="entry name" value="GLYCOSYLTRANSFERASE WBBK-RELATED"/>
    <property type="match status" value="1"/>
</dbReference>
<proteinExistence type="predicted"/>
<reference evidence="3 4" key="1">
    <citation type="submission" date="2020-08" db="EMBL/GenBank/DDBJ databases">
        <title>Genomic Encyclopedia of Type Strains, Phase IV (KMG-IV): sequencing the most valuable type-strain genomes for metagenomic binning, comparative biology and taxonomic classification.</title>
        <authorList>
            <person name="Goeker M."/>
        </authorList>
    </citation>
    <scope>NUCLEOTIDE SEQUENCE [LARGE SCALE GENOMIC DNA]</scope>
    <source>
        <strain evidence="3 4">DSM 19979</strain>
    </source>
</reference>
<dbReference type="SUPFAM" id="SSF53756">
    <property type="entry name" value="UDP-Glycosyltransferase/glycogen phosphorylase"/>
    <property type="match status" value="2"/>
</dbReference>